<comment type="caution">
    <text evidence="1">The sequence shown here is derived from an EMBL/GenBank/DDBJ whole genome shotgun (WGS) entry which is preliminary data.</text>
</comment>
<keyword evidence="2" id="KW-1185">Reference proteome</keyword>
<protein>
    <submittedName>
        <fullName evidence="1">28699_t:CDS:1</fullName>
    </submittedName>
</protein>
<proteinExistence type="predicted"/>
<evidence type="ECO:0000313" key="2">
    <source>
        <dbReference type="Proteomes" id="UP000789405"/>
    </source>
</evidence>
<sequence>MDVATAQYEALKSFLEAHLTQMNAESSTQVLRAFHGCVRRVDSSSNELER</sequence>
<dbReference type="EMBL" id="CAJVPY010014263">
    <property type="protein sequence ID" value="CAG8745548.1"/>
    <property type="molecule type" value="Genomic_DNA"/>
</dbReference>
<organism evidence="1 2">
    <name type="scientific">Dentiscutata erythropus</name>
    <dbReference type="NCBI Taxonomy" id="1348616"/>
    <lineage>
        <taxon>Eukaryota</taxon>
        <taxon>Fungi</taxon>
        <taxon>Fungi incertae sedis</taxon>
        <taxon>Mucoromycota</taxon>
        <taxon>Glomeromycotina</taxon>
        <taxon>Glomeromycetes</taxon>
        <taxon>Diversisporales</taxon>
        <taxon>Gigasporaceae</taxon>
        <taxon>Dentiscutata</taxon>
    </lineage>
</organism>
<evidence type="ECO:0000313" key="1">
    <source>
        <dbReference type="EMBL" id="CAG8745548.1"/>
    </source>
</evidence>
<feature type="non-terminal residue" evidence="1">
    <location>
        <position position="50"/>
    </location>
</feature>
<reference evidence="1" key="1">
    <citation type="submission" date="2021-06" db="EMBL/GenBank/DDBJ databases">
        <authorList>
            <person name="Kallberg Y."/>
            <person name="Tangrot J."/>
            <person name="Rosling A."/>
        </authorList>
    </citation>
    <scope>NUCLEOTIDE SEQUENCE</scope>
    <source>
        <strain evidence="1">MA453B</strain>
    </source>
</reference>
<name>A0A9N9NN22_9GLOM</name>
<dbReference type="Proteomes" id="UP000789405">
    <property type="component" value="Unassembled WGS sequence"/>
</dbReference>
<gene>
    <name evidence="1" type="ORF">DERYTH_LOCUS16400</name>
</gene>
<accession>A0A9N9NN22</accession>
<dbReference type="AlphaFoldDB" id="A0A9N9NN22"/>